<evidence type="ECO:0000313" key="2">
    <source>
        <dbReference type="EMBL" id="MBY8821867.1"/>
    </source>
</evidence>
<name>A0ABS7PN42_9SPHN</name>
<keyword evidence="1" id="KW-0812">Transmembrane</keyword>
<keyword evidence="3" id="KW-1185">Reference proteome</keyword>
<gene>
    <name evidence="2" type="ORF">K7G82_06165</name>
</gene>
<comment type="caution">
    <text evidence="2">The sequence shown here is derived from an EMBL/GenBank/DDBJ whole genome shotgun (WGS) entry which is preliminary data.</text>
</comment>
<evidence type="ECO:0000256" key="1">
    <source>
        <dbReference type="SAM" id="Phobius"/>
    </source>
</evidence>
<feature type="transmembrane region" description="Helical" evidence="1">
    <location>
        <begin position="50"/>
        <end position="70"/>
    </location>
</feature>
<keyword evidence="1" id="KW-1133">Transmembrane helix</keyword>
<reference evidence="2 3" key="1">
    <citation type="submission" date="2021-08" db="EMBL/GenBank/DDBJ databases">
        <authorList>
            <person name="Tuo L."/>
        </authorList>
    </citation>
    <scope>NUCLEOTIDE SEQUENCE [LARGE SCALE GENOMIC DNA]</scope>
    <source>
        <strain evidence="2 3">JCM 31229</strain>
    </source>
</reference>
<dbReference type="EMBL" id="JAINVV010000003">
    <property type="protein sequence ID" value="MBY8821867.1"/>
    <property type="molecule type" value="Genomic_DNA"/>
</dbReference>
<accession>A0ABS7PN42</accession>
<dbReference type="Proteomes" id="UP000706039">
    <property type="component" value="Unassembled WGS sequence"/>
</dbReference>
<evidence type="ECO:0000313" key="3">
    <source>
        <dbReference type="Proteomes" id="UP000706039"/>
    </source>
</evidence>
<proteinExistence type="predicted"/>
<dbReference type="RefSeq" id="WP_222988944.1">
    <property type="nucleotide sequence ID" value="NZ_JAINVV010000003.1"/>
</dbReference>
<sequence>MTRRKLVFALIITALYALAIWARLWANALVHPAADGDMTSFMAEARWRSLRDLTILTGVYGSCILALILYRRKG</sequence>
<protein>
    <submittedName>
        <fullName evidence="2">Uncharacterized protein</fullName>
    </submittedName>
</protein>
<keyword evidence="1" id="KW-0472">Membrane</keyword>
<organism evidence="2 3">
    <name type="scientific">Sphingomonas colocasiae</name>
    <dbReference type="NCBI Taxonomy" id="1848973"/>
    <lineage>
        <taxon>Bacteria</taxon>
        <taxon>Pseudomonadati</taxon>
        <taxon>Pseudomonadota</taxon>
        <taxon>Alphaproteobacteria</taxon>
        <taxon>Sphingomonadales</taxon>
        <taxon>Sphingomonadaceae</taxon>
        <taxon>Sphingomonas</taxon>
    </lineage>
</organism>